<protein>
    <submittedName>
        <fullName evidence="2">Uncharacterized protein</fullName>
    </submittedName>
</protein>
<dbReference type="EMBL" id="MU853405">
    <property type="protein sequence ID" value="KAK4135593.1"/>
    <property type="molecule type" value="Genomic_DNA"/>
</dbReference>
<comment type="caution">
    <text evidence="2">The sequence shown here is derived from an EMBL/GenBank/DDBJ whole genome shotgun (WGS) entry which is preliminary data.</text>
</comment>
<evidence type="ECO:0000313" key="2">
    <source>
        <dbReference type="EMBL" id="KAK4135593.1"/>
    </source>
</evidence>
<name>A0AAN6ZF40_9PEZI</name>
<dbReference type="AlphaFoldDB" id="A0AAN6ZF40"/>
<evidence type="ECO:0000313" key="3">
    <source>
        <dbReference type="Proteomes" id="UP001304895"/>
    </source>
</evidence>
<keyword evidence="1" id="KW-0732">Signal</keyword>
<reference evidence="2" key="2">
    <citation type="submission" date="2023-05" db="EMBL/GenBank/DDBJ databases">
        <authorList>
            <consortium name="Lawrence Berkeley National Laboratory"/>
            <person name="Steindorff A."/>
            <person name="Hensen N."/>
            <person name="Bonometti L."/>
            <person name="Westerberg I."/>
            <person name="Brannstrom I.O."/>
            <person name="Guillou S."/>
            <person name="Cros-Aarteil S."/>
            <person name="Calhoun S."/>
            <person name="Haridas S."/>
            <person name="Kuo A."/>
            <person name="Mondo S."/>
            <person name="Pangilinan J."/>
            <person name="Riley R."/>
            <person name="Labutti K."/>
            <person name="Andreopoulos B."/>
            <person name="Lipzen A."/>
            <person name="Chen C."/>
            <person name="Yanf M."/>
            <person name="Daum C."/>
            <person name="Ng V."/>
            <person name="Clum A."/>
            <person name="Ohm R."/>
            <person name="Martin F."/>
            <person name="Silar P."/>
            <person name="Natvig D."/>
            <person name="Lalanne C."/>
            <person name="Gautier V."/>
            <person name="Ament-Velasquez S.L."/>
            <person name="Kruys A."/>
            <person name="Hutchinson M.I."/>
            <person name="Powell A.J."/>
            <person name="Barry K."/>
            <person name="Miller A.N."/>
            <person name="Grigoriev I.V."/>
            <person name="Debuchy R."/>
            <person name="Gladieux P."/>
            <person name="Thoren M.H."/>
            <person name="Johannesson H."/>
        </authorList>
    </citation>
    <scope>NUCLEOTIDE SEQUENCE</scope>
    <source>
        <strain evidence="2">CBS 123565</strain>
    </source>
</reference>
<feature type="chain" id="PRO_5042892422" evidence="1">
    <location>
        <begin position="41"/>
        <end position="219"/>
    </location>
</feature>
<dbReference type="Proteomes" id="UP001304895">
    <property type="component" value="Unassembled WGS sequence"/>
</dbReference>
<proteinExistence type="predicted"/>
<organism evidence="2 3">
    <name type="scientific">Trichocladium antarcticum</name>
    <dbReference type="NCBI Taxonomy" id="1450529"/>
    <lineage>
        <taxon>Eukaryota</taxon>
        <taxon>Fungi</taxon>
        <taxon>Dikarya</taxon>
        <taxon>Ascomycota</taxon>
        <taxon>Pezizomycotina</taxon>
        <taxon>Sordariomycetes</taxon>
        <taxon>Sordariomycetidae</taxon>
        <taxon>Sordariales</taxon>
        <taxon>Chaetomiaceae</taxon>
        <taxon>Trichocladium</taxon>
    </lineage>
</organism>
<accession>A0AAN6ZF40</accession>
<feature type="signal peptide" evidence="1">
    <location>
        <begin position="1"/>
        <end position="40"/>
    </location>
</feature>
<evidence type="ECO:0000256" key="1">
    <source>
        <dbReference type="SAM" id="SignalP"/>
    </source>
</evidence>
<reference evidence="2" key="1">
    <citation type="journal article" date="2023" name="Mol. Phylogenet. Evol.">
        <title>Genome-scale phylogeny and comparative genomics of the fungal order Sordariales.</title>
        <authorList>
            <person name="Hensen N."/>
            <person name="Bonometti L."/>
            <person name="Westerberg I."/>
            <person name="Brannstrom I.O."/>
            <person name="Guillou S."/>
            <person name="Cros-Aarteil S."/>
            <person name="Calhoun S."/>
            <person name="Haridas S."/>
            <person name="Kuo A."/>
            <person name="Mondo S."/>
            <person name="Pangilinan J."/>
            <person name="Riley R."/>
            <person name="LaButti K."/>
            <person name="Andreopoulos B."/>
            <person name="Lipzen A."/>
            <person name="Chen C."/>
            <person name="Yan M."/>
            <person name="Daum C."/>
            <person name="Ng V."/>
            <person name="Clum A."/>
            <person name="Steindorff A."/>
            <person name="Ohm R.A."/>
            <person name="Martin F."/>
            <person name="Silar P."/>
            <person name="Natvig D.O."/>
            <person name="Lalanne C."/>
            <person name="Gautier V."/>
            <person name="Ament-Velasquez S.L."/>
            <person name="Kruys A."/>
            <person name="Hutchinson M.I."/>
            <person name="Powell A.J."/>
            <person name="Barry K."/>
            <person name="Miller A.N."/>
            <person name="Grigoriev I.V."/>
            <person name="Debuchy R."/>
            <person name="Gladieux P."/>
            <person name="Hiltunen Thoren M."/>
            <person name="Johannesson H."/>
        </authorList>
    </citation>
    <scope>NUCLEOTIDE SEQUENCE</scope>
    <source>
        <strain evidence="2">CBS 123565</strain>
    </source>
</reference>
<keyword evidence="3" id="KW-1185">Reference proteome</keyword>
<gene>
    <name evidence="2" type="ORF">BT67DRAFT_255413</name>
</gene>
<sequence length="219" mass="23543">MLCRKEKKKKENKRGRRSHLSVRPLHLILLCLCDKAGAAAFCGTVSRTWEKRRREVGGCCCCCCGTWHGGGTSDRLGGNALWSCGVILAWDGVVSCCGCLVESWTWTGGGGGGGQNMGFPPVGGIAGWCCGGPESGREANLVRCVTGWENDMFPSQFFPGCATCYGEYVDGWLGGDVWGCYLATPYNHPILVASNVLRVEPLPKEGWRRQDGCLHAGGM</sequence>